<evidence type="ECO:0000256" key="7">
    <source>
        <dbReference type="RuleBase" id="RU079119"/>
    </source>
</evidence>
<evidence type="ECO:0000256" key="5">
    <source>
        <dbReference type="ARBA" id="ARBA00023136"/>
    </source>
</evidence>
<keyword evidence="6 7" id="KW-0012">Acyltransferase</keyword>
<feature type="transmembrane region" description="Helical" evidence="7">
    <location>
        <begin position="119"/>
        <end position="136"/>
    </location>
</feature>
<evidence type="ECO:0000256" key="4">
    <source>
        <dbReference type="ARBA" id="ARBA00022989"/>
    </source>
</evidence>
<evidence type="ECO:0000256" key="3">
    <source>
        <dbReference type="ARBA" id="ARBA00022692"/>
    </source>
</evidence>
<dbReference type="AlphaFoldDB" id="A0A6B2LEA9"/>
<keyword evidence="4 7" id="KW-1133">Transmembrane helix</keyword>
<reference evidence="9" key="1">
    <citation type="journal article" date="2020" name="J. Eukaryot. Microbiol.">
        <title>De novo Sequencing, Assembly and Annotation of the Transcriptome for the Free-Living Testate Amoeba Arcella intermedia.</title>
        <authorList>
            <person name="Ribeiro G.M."/>
            <person name="Porfirio-Sousa A.L."/>
            <person name="Maurer-Alcala X.X."/>
            <person name="Katz L.A."/>
            <person name="Lahr D.J.G."/>
        </authorList>
    </citation>
    <scope>NUCLEOTIDE SEQUENCE</scope>
</reference>
<dbReference type="GO" id="GO:0016020">
    <property type="term" value="C:membrane"/>
    <property type="evidence" value="ECO:0007669"/>
    <property type="project" value="UniProtKB-SubCell"/>
</dbReference>
<organism evidence="9">
    <name type="scientific">Arcella intermedia</name>
    <dbReference type="NCBI Taxonomy" id="1963864"/>
    <lineage>
        <taxon>Eukaryota</taxon>
        <taxon>Amoebozoa</taxon>
        <taxon>Tubulinea</taxon>
        <taxon>Elardia</taxon>
        <taxon>Arcellinida</taxon>
        <taxon>Sphaerothecina</taxon>
        <taxon>Arcellidae</taxon>
        <taxon>Arcella</taxon>
    </lineage>
</organism>
<dbReference type="InterPro" id="IPR001594">
    <property type="entry name" value="Palmitoyltrfase_DHHC"/>
</dbReference>
<comment type="similarity">
    <text evidence="7">Belongs to the DHHC palmitoyltransferase family.</text>
</comment>
<dbReference type="GO" id="GO:0019706">
    <property type="term" value="F:protein-cysteine S-palmitoyltransferase activity"/>
    <property type="evidence" value="ECO:0007669"/>
    <property type="project" value="UniProtKB-EC"/>
</dbReference>
<comment type="catalytic activity">
    <reaction evidence="7">
        <text>L-cysteinyl-[protein] + hexadecanoyl-CoA = S-hexadecanoyl-L-cysteinyl-[protein] + CoA</text>
        <dbReference type="Rhea" id="RHEA:36683"/>
        <dbReference type="Rhea" id="RHEA-COMP:10131"/>
        <dbReference type="Rhea" id="RHEA-COMP:11032"/>
        <dbReference type="ChEBI" id="CHEBI:29950"/>
        <dbReference type="ChEBI" id="CHEBI:57287"/>
        <dbReference type="ChEBI" id="CHEBI:57379"/>
        <dbReference type="ChEBI" id="CHEBI:74151"/>
        <dbReference type="EC" id="2.3.1.225"/>
    </reaction>
</comment>
<proteinExistence type="inferred from homology"/>
<dbReference type="PANTHER" id="PTHR12246">
    <property type="entry name" value="PALMITOYLTRANSFERASE ZDHHC16"/>
    <property type="match status" value="1"/>
</dbReference>
<evidence type="ECO:0000256" key="6">
    <source>
        <dbReference type="ARBA" id="ARBA00023315"/>
    </source>
</evidence>
<dbReference type="Pfam" id="PF01529">
    <property type="entry name" value="DHHC"/>
    <property type="match status" value="1"/>
</dbReference>
<name>A0A6B2LEA9_9EUKA</name>
<dbReference type="EC" id="2.3.1.225" evidence="7"/>
<evidence type="ECO:0000256" key="1">
    <source>
        <dbReference type="ARBA" id="ARBA00004141"/>
    </source>
</evidence>
<accession>A0A6B2LEA9</accession>
<keyword evidence="5 7" id="KW-0472">Membrane</keyword>
<feature type="transmembrane region" description="Helical" evidence="7">
    <location>
        <begin position="20"/>
        <end position="41"/>
    </location>
</feature>
<feature type="transmembrane region" description="Helical" evidence="7">
    <location>
        <begin position="156"/>
        <end position="183"/>
    </location>
</feature>
<comment type="subcellular location">
    <subcellularLocation>
        <location evidence="1">Membrane</location>
        <topology evidence="1">Multi-pass membrane protein</topology>
    </subcellularLocation>
</comment>
<evidence type="ECO:0000259" key="8">
    <source>
        <dbReference type="Pfam" id="PF01529"/>
    </source>
</evidence>
<keyword evidence="3 7" id="KW-0812">Transmembrane</keyword>
<dbReference type="PROSITE" id="PS50216">
    <property type="entry name" value="DHHC"/>
    <property type="match status" value="1"/>
</dbReference>
<protein>
    <recommendedName>
        <fullName evidence="7">Palmitoyltransferase</fullName>
        <ecNumber evidence="7">2.3.1.225</ecNumber>
    </recommendedName>
</protein>
<dbReference type="EMBL" id="GIBP01006208">
    <property type="protein sequence ID" value="NDV35177.1"/>
    <property type="molecule type" value="Transcribed_RNA"/>
</dbReference>
<dbReference type="InterPro" id="IPR039859">
    <property type="entry name" value="PFA4/ZDH16/20/ERF2-like"/>
</dbReference>
<evidence type="ECO:0000256" key="2">
    <source>
        <dbReference type="ARBA" id="ARBA00022679"/>
    </source>
</evidence>
<comment type="domain">
    <text evidence="7">The DHHC domain is required for palmitoyltransferase activity.</text>
</comment>
<keyword evidence="2 7" id="KW-0808">Transferase</keyword>
<sequence>MMGWAEYVLVYHLTFPFFPTHPVFCAFELLGWHATLLLTLASYFRCIFTDPGGVPRELTAKMSADLAETGELQTKWCKKCNCYKPDRTHHCSVCKTCVLKMDHHCPWVNNCVGFRNYKFFCLFLTYIPLLCLWYIIGAVPRIVASHFRLFSSAELQIMVVMIICVTFGLGLSCFSAAHIGYVFKNVTTLESFDGERSPYDLGFKENWRQVFGKSPWLWFVPVANMQGDGLSFPTKNSDLADIEGDYHTKENESLLQNNQ</sequence>
<feature type="domain" description="Palmitoyltransferase DHHC" evidence="8">
    <location>
        <begin position="73"/>
        <end position="192"/>
    </location>
</feature>
<evidence type="ECO:0000313" key="9">
    <source>
        <dbReference type="EMBL" id="NDV35177.1"/>
    </source>
</evidence>